<dbReference type="NCBIfam" id="TIGR03666">
    <property type="entry name" value="Rv2061_F420"/>
    <property type="match status" value="1"/>
</dbReference>
<dbReference type="RefSeq" id="WP_278125813.1">
    <property type="nucleotide sequence ID" value="NZ_BAAARB010000016.1"/>
</dbReference>
<dbReference type="Proteomes" id="UP001501170">
    <property type="component" value="Unassembled WGS sequence"/>
</dbReference>
<evidence type="ECO:0000313" key="4">
    <source>
        <dbReference type="Proteomes" id="UP001501170"/>
    </source>
</evidence>
<reference evidence="3 4" key="1">
    <citation type="journal article" date="2019" name="Int. J. Syst. Evol. Microbiol.">
        <title>The Global Catalogue of Microorganisms (GCM) 10K type strain sequencing project: providing services to taxonomists for standard genome sequencing and annotation.</title>
        <authorList>
            <consortium name="The Broad Institute Genomics Platform"/>
            <consortium name="The Broad Institute Genome Sequencing Center for Infectious Disease"/>
            <person name="Wu L."/>
            <person name="Ma J."/>
        </authorList>
    </citation>
    <scope>NUCLEOTIDE SEQUENCE [LARGE SCALE GENOMIC DNA]</scope>
    <source>
        <strain evidence="3 4">JCM 16227</strain>
    </source>
</reference>
<evidence type="ECO:0000313" key="3">
    <source>
        <dbReference type="EMBL" id="GAA2386831.1"/>
    </source>
</evidence>
<dbReference type="Gene3D" id="2.30.110.10">
    <property type="entry name" value="Electron Transport, Fmn-binding Protein, Chain A"/>
    <property type="match status" value="1"/>
</dbReference>
<dbReference type="Pfam" id="PF01243">
    <property type="entry name" value="PNPOx_N"/>
    <property type="match status" value="1"/>
</dbReference>
<gene>
    <name evidence="3" type="ORF">GCM10009855_28720</name>
</gene>
<comment type="caution">
    <text evidence="3">The sequence shown here is derived from an EMBL/GenBank/DDBJ whole genome shotgun (WGS) entry which is preliminary data.</text>
</comment>
<feature type="domain" description="Pyridoxamine 5'-phosphate oxidase N-terminal" evidence="2">
    <location>
        <begin position="8"/>
        <end position="131"/>
    </location>
</feature>
<proteinExistence type="predicted"/>
<sequence length="136" mass="14730">MNAFDPARSRYVSVATFRKSGERVATPVWTVPLDDGRIGVVTAPESGKAKRLRNDSRVELTECDVRGRIGPDAVTLTGRATITVGGAELDRARRALRTKYGVQAVVVGAWSSIKAKLTRRPLGEAVLVITLDEALR</sequence>
<dbReference type="InterPro" id="IPR019965">
    <property type="entry name" value="PPOX_F420-dep_Rv2061_put"/>
</dbReference>
<accession>A0ABN3HT45</accession>
<evidence type="ECO:0000259" key="2">
    <source>
        <dbReference type="Pfam" id="PF01243"/>
    </source>
</evidence>
<dbReference type="InterPro" id="IPR011576">
    <property type="entry name" value="Pyridox_Oxase_N"/>
</dbReference>
<dbReference type="SUPFAM" id="SSF50475">
    <property type="entry name" value="FMN-binding split barrel"/>
    <property type="match status" value="1"/>
</dbReference>
<name>A0ABN3HT45_9ACTN</name>
<keyword evidence="4" id="KW-1185">Reference proteome</keyword>
<dbReference type="InterPro" id="IPR012349">
    <property type="entry name" value="Split_barrel_FMN-bd"/>
</dbReference>
<dbReference type="PANTHER" id="PTHR35176:SF11">
    <property type="entry name" value="PYRIDOXAMINE 5'-PHOSPHATE OXIDASE FAMILY PROTEIN"/>
    <property type="match status" value="1"/>
</dbReference>
<organism evidence="3 4">
    <name type="scientific">Gordonia cholesterolivorans</name>
    <dbReference type="NCBI Taxonomy" id="559625"/>
    <lineage>
        <taxon>Bacteria</taxon>
        <taxon>Bacillati</taxon>
        <taxon>Actinomycetota</taxon>
        <taxon>Actinomycetes</taxon>
        <taxon>Mycobacteriales</taxon>
        <taxon>Gordoniaceae</taxon>
        <taxon>Gordonia</taxon>
    </lineage>
</organism>
<dbReference type="PANTHER" id="PTHR35176">
    <property type="entry name" value="HEME OXYGENASE HI_0854-RELATED"/>
    <property type="match status" value="1"/>
</dbReference>
<dbReference type="EMBL" id="BAAARB010000016">
    <property type="protein sequence ID" value="GAA2386831.1"/>
    <property type="molecule type" value="Genomic_DNA"/>
</dbReference>
<keyword evidence="1" id="KW-0560">Oxidoreductase</keyword>
<dbReference type="InterPro" id="IPR052019">
    <property type="entry name" value="F420H2_bilvrd_red/Heme_oxyg"/>
</dbReference>
<evidence type="ECO:0000256" key="1">
    <source>
        <dbReference type="ARBA" id="ARBA00023002"/>
    </source>
</evidence>
<protein>
    <submittedName>
        <fullName evidence="3">PPOX class F420-dependent oxidoreductase</fullName>
    </submittedName>
</protein>